<evidence type="ECO:0000259" key="4">
    <source>
        <dbReference type="PROSITE" id="PS50059"/>
    </source>
</evidence>
<organism evidence="5 6">
    <name type="scientific">Tritrichomonas foetus</name>
    <dbReference type="NCBI Taxonomy" id="1144522"/>
    <lineage>
        <taxon>Eukaryota</taxon>
        <taxon>Metamonada</taxon>
        <taxon>Parabasalia</taxon>
        <taxon>Tritrichomonadida</taxon>
        <taxon>Tritrichomonadidae</taxon>
        <taxon>Tritrichomonas</taxon>
    </lineage>
</organism>
<keyword evidence="1" id="KW-0677">Repeat</keyword>
<dbReference type="InterPro" id="IPR019734">
    <property type="entry name" value="TPR_rpt"/>
</dbReference>
<comment type="caution">
    <text evidence="5">The sequence shown here is derived from an EMBL/GenBank/DDBJ whole genome shotgun (WGS) entry which is preliminary data.</text>
</comment>
<keyword evidence="6" id="KW-1185">Reference proteome</keyword>
<dbReference type="Pfam" id="PF00254">
    <property type="entry name" value="FKBP_C"/>
    <property type="match status" value="1"/>
</dbReference>
<dbReference type="OrthoDB" id="1902587at2759"/>
<dbReference type="Gene3D" id="1.25.40.10">
    <property type="entry name" value="Tetratricopeptide repeat domain"/>
    <property type="match status" value="1"/>
</dbReference>
<comment type="catalytic activity">
    <reaction evidence="3">
        <text>[protein]-peptidylproline (omega=180) = [protein]-peptidylproline (omega=0)</text>
        <dbReference type="Rhea" id="RHEA:16237"/>
        <dbReference type="Rhea" id="RHEA-COMP:10747"/>
        <dbReference type="Rhea" id="RHEA-COMP:10748"/>
        <dbReference type="ChEBI" id="CHEBI:83833"/>
        <dbReference type="ChEBI" id="CHEBI:83834"/>
        <dbReference type="EC" id="5.2.1.8"/>
    </reaction>
</comment>
<sequence>MSLIYVTPDRKVAKTIHKEGTGPQPKQGETVVLIYEGRIRDTKVVFDSSEKNKKKFKFSLGKDEVIDGLTVAVSSMKLGEKSTFIIDPEYGYGAKGREPTIPPNAVLEFDIELFDIRAKFYNAIDADKCANQMKEEAKVFFQNQQYEEAIAIYRRAFHIVNEWVNEESQQLKVLLCRNLSICYGKLKNWNKSLKRADYVLKYESGDARALLRKAEAHLELKQFDQAKQAILLGLGVTKNSPPFQELNKKLIEYEKPEASRQNQVFAKMFGK</sequence>
<dbReference type="EC" id="5.2.1.8" evidence="3"/>
<keyword evidence="3" id="KW-0697">Rotamase</keyword>
<dbReference type="RefSeq" id="XP_068348372.1">
    <property type="nucleotide sequence ID" value="XM_068490545.1"/>
</dbReference>
<dbReference type="InterPro" id="IPR001179">
    <property type="entry name" value="PPIase_FKBP_dom"/>
</dbReference>
<dbReference type="Gene3D" id="3.10.50.40">
    <property type="match status" value="1"/>
</dbReference>
<dbReference type="InterPro" id="IPR050754">
    <property type="entry name" value="FKBP4/5/8-like"/>
</dbReference>
<dbReference type="InterPro" id="IPR046357">
    <property type="entry name" value="PPIase_dom_sf"/>
</dbReference>
<dbReference type="InterPro" id="IPR011990">
    <property type="entry name" value="TPR-like_helical_dom_sf"/>
</dbReference>
<dbReference type="AlphaFoldDB" id="A0A1J4JC57"/>
<dbReference type="GO" id="GO:0003755">
    <property type="term" value="F:peptidyl-prolyl cis-trans isomerase activity"/>
    <property type="evidence" value="ECO:0007669"/>
    <property type="project" value="UniProtKB-KW"/>
</dbReference>
<evidence type="ECO:0000256" key="3">
    <source>
        <dbReference type="PROSITE-ProRule" id="PRU00277"/>
    </source>
</evidence>
<keyword evidence="2" id="KW-0802">TPR repeat</keyword>
<dbReference type="EMBL" id="MLAK01001259">
    <property type="protein sequence ID" value="OHS95235.1"/>
    <property type="molecule type" value="Genomic_DNA"/>
</dbReference>
<keyword evidence="3 5" id="KW-0413">Isomerase</keyword>
<dbReference type="PROSITE" id="PS50059">
    <property type="entry name" value="FKBP_PPIASE"/>
    <property type="match status" value="1"/>
</dbReference>
<dbReference type="SMART" id="SM00028">
    <property type="entry name" value="TPR"/>
    <property type="match status" value="3"/>
</dbReference>
<reference evidence="5" key="1">
    <citation type="submission" date="2016-10" db="EMBL/GenBank/DDBJ databases">
        <authorList>
            <person name="Benchimol M."/>
            <person name="Almeida L.G."/>
            <person name="Vasconcelos A.T."/>
            <person name="Perreira-Neves A."/>
            <person name="Rosa I.A."/>
            <person name="Tasca T."/>
            <person name="Bogo M.R."/>
            <person name="de Souza W."/>
        </authorList>
    </citation>
    <scope>NUCLEOTIDE SEQUENCE [LARGE SCALE GENOMIC DNA]</scope>
    <source>
        <strain evidence="5">K</strain>
    </source>
</reference>
<dbReference type="GeneID" id="94825249"/>
<dbReference type="Pfam" id="PF14559">
    <property type="entry name" value="TPR_19"/>
    <property type="match status" value="1"/>
</dbReference>
<dbReference type="VEuPathDB" id="TrichDB:TRFO_02212"/>
<evidence type="ECO:0000313" key="6">
    <source>
        <dbReference type="Proteomes" id="UP000179807"/>
    </source>
</evidence>
<name>A0A1J4JC57_9EUKA</name>
<dbReference type="SUPFAM" id="SSF48452">
    <property type="entry name" value="TPR-like"/>
    <property type="match status" value="1"/>
</dbReference>
<proteinExistence type="predicted"/>
<feature type="domain" description="PPIase FKBP-type" evidence="4">
    <location>
        <begin position="28"/>
        <end position="117"/>
    </location>
</feature>
<dbReference type="Proteomes" id="UP000179807">
    <property type="component" value="Unassembled WGS sequence"/>
</dbReference>
<evidence type="ECO:0000313" key="5">
    <source>
        <dbReference type="EMBL" id="OHS95235.1"/>
    </source>
</evidence>
<evidence type="ECO:0000256" key="1">
    <source>
        <dbReference type="ARBA" id="ARBA00022737"/>
    </source>
</evidence>
<dbReference type="SUPFAM" id="SSF54534">
    <property type="entry name" value="FKBP-like"/>
    <property type="match status" value="1"/>
</dbReference>
<evidence type="ECO:0000256" key="2">
    <source>
        <dbReference type="ARBA" id="ARBA00022803"/>
    </source>
</evidence>
<dbReference type="PANTHER" id="PTHR46512">
    <property type="entry name" value="PEPTIDYLPROLYL ISOMERASE"/>
    <property type="match status" value="1"/>
</dbReference>
<protein>
    <recommendedName>
        <fullName evidence="3">peptidylprolyl isomerase</fullName>
        <ecNumber evidence="3">5.2.1.8</ecNumber>
    </recommendedName>
</protein>
<accession>A0A1J4JC57</accession>
<gene>
    <name evidence="5" type="ORF">TRFO_02212</name>
</gene>